<evidence type="ECO:0000256" key="1">
    <source>
        <dbReference type="ARBA" id="ARBA00008857"/>
    </source>
</evidence>
<dbReference type="PANTHER" id="PTHR30349:SF64">
    <property type="entry name" value="PROPHAGE INTEGRASE INTD-RELATED"/>
    <property type="match status" value="1"/>
</dbReference>
<dbReference type="Pfam" id="PF00589">
    <property type="entry name" value="Phage_integrase"/>
    <property type="match status" value="1"/>
</dbReference>
<dbReference type="PANTHER" id="PTHR30349">
    <property type="entry name" value="PHAGE INTEGRASE-RELATED"/>
    <property type="match status" value="1"/>
</dbReference>
<dbReference type="Proteomes" id="UP000885680">
    <property type="component" value="Unassembled WGS sequence"/>
</dbReference>
<comment type="similarity">
    <text evidence="1">Belongs to the 'phage' integrase family.</text>
</comment>
<dbReference type="InterPro" id="IPR002104">
    <property type="entry name" value="Integrase_catalytic"/>
</dbReference>
<keyword evidence="3" id="KW-0238">DNA-binding</keyword>
<dbReference type="CDD" id="cd00796">
    <property type="entry name" value="INT_Rci_Hp1_C"/>
    <property type="match status" value="1"/>
</dbReference>
<dbReference type="PROSITE" id="PS51898">
    <property type="entry name" value="TYR_RECOMBINASE"/>
    <property type="match status" value="1"/>
</dbReference>
<dbReference type="InterPro" id="IPR010998">
    <property type="entry name" value="Integrase_recombinase_N"/>
</dbReference>
<dbReference type="InterPro" id="IPR050090">
    <property type="entry name" value="Tyrosine_recombinase_XerCD"/>
</dbReference>
<dbReference type="GO" id="GO:0015074">
    <property type="term" value="P:DNA integration"/>
    <property type="evidence" value="ECO:0007669"/>
    <property type="project" value="UniProtKB-KW"/>
</dbReference>
<proteinExistence type="inferred from homology"/>
<protein>
    <submittedName>
        <fullName evidence="6">Site-specific integrase</fullName>
    </submittedName>
</protein>
<organism evidence="6 7">
    <name type="scientific">Aurantimonas coralicida</name>
    <dbReference type="NCBI Taxonomy" id="182270"/>
    <lineage>
        <taxon>Bacteria</taxon>
        <taxon>Pseudomonadati</taxon>
        <taxon>Pseudomonadota</taxon>
        <taxon>Alphaproteobacteria</taxon>
        <taxon>Hyphomicrobiales</taxon>
        <taxon>Aurantimonadaceae</taxon>
        <taxon>Aurantimonas</taxon>
    </lineage>
</organism>
<feature type="domain" description="Tyr recombinase" evidence="5">
    <location>
        <begin position="114"/>
        <end position="285"/>
    </location>
</feature>
<keyword evidence="2" id="KW-0229">DNA integration</keyword>
<dbReference type="SUPFAM" id="SSF56349">
    <property type="entry name" value="DNA breaking-rejoining enzymes"/>
    <property type="match status" value="1"/>
</dbReference>
<evidence type="ECO:0000313" key="7">
    <source>
        <dbReference type="Proteomes" id="UP000885680"/>
    </source>
</evidence>
<evidence type="ECO:0000313" key="6">
    <source>
        <dbReference type="EMBL" id="HET99624.1"/>
    </source>
</evidence>
<evidence type="ECO:0000256" key="2">
    <source>
        <dbReference type="ARBA" id="ARBA00022908"/>
    </source>
</evidence>
<dbReference type="Gene3D" id="1.10.443.10">
    <property type="entry name" value="Intergrase catalytic core"/>
    <property type="match status" value="1"/>
</dbReference>
<dbReference type="AlphaFoldDB" id="A0A9C9TFR8"/>
<keyword evidence="4" id="KW-0233">DNA recombination</keyword>
<sequence>MSGWLRQRNALPGPKARTVTQVLDGYLEERRLAGVLAYQRLVEATKPLKRHFGAMVPDEITPASIARYDRARGHLSPWTLRKEKQTLRAALRWGERAGWYRQAPEVPLGPMPPPRDRWLDTGERQRLIDGARAPHVRTFIILGLYTGARKGAILGLQWPAVDFDTGLLTYVDPDRPETKKRRATIPMPNVVREELLRARVLAQTTYVIEWNGKPVKDIRQAFARACQQAGLVGVTPHVMRHTCASMLAMKGRPLDEIADFLTISPATVYRIYRKFKPDYLRDAAAALDESAPCGALIREQESNSAEK</sequence>
<dbReference type="GO" id="GO:0003677">
    <property type="term" value="F:DNA binding"/>
    <property type="evidence" value="ECO:0007669"/>
    <property type="project" value="UniProtKB-KW"/>
</dbReference>
<evidence type="ECO:0000256" key="3">
    <source>
        <dbReference type="ARBA" id="ARBA00023125"/>
    </source>
</evidence>
<evidence type="ECO:0000256" key="4">
    <source>
        <dbReference type="ARBA" id="ARBA00023172"/>
    </source>
</evidence>
<comment type="caution">
    <text evidence="6">The sequence shown here is derived from an EMBL/GenBank/DDBJ whole genome shotgun (WGS) entry which is preliminary data.</text>
</comment>
<dbReference type="Gene3D" id="1.10.150.130">
    <property type="match status" value="1"/>
</dbReference>
<dbReference type="InterPro" id="IPR011010">
    <property type="entry name" value="DNA_brk_join_enz"/>
</dbReference>
<accession>A0A9C9TFR8</accession>
<evidence type="ECO:0000259" key="5">
    <source>
        <dbReference type="PROSITE" id="PS51898"/>
    </source>
</evidence>
<dbReference type="InterPro" id="IPR013762">
    <property type="entry name" value="Integrase-like_cat_sf"/>
</dbReference>
<gene>
    <name evidence="6" type="ORF">ENH89_04520</name>
</gene>
<reference evidence="6" key="1">
    <citation type="journal article" date="2020" name="mSystems">
        <title>Genome- and Community-Level Interaction Insights into Carbon Utilization and Element Cycling Functions of Hydrothermarchaeota in Hydrothermal Sediment.</title>
        <authorList>
            <person name="Zhou Z."/>
            <person name="Liu Y."/>
            <person name="Xu W."/>
            <person name="Pan J."/>
            <person name="Luo Z.H."/>
            <person name="Li M."/>
        </authorList>
    </citation>
    <scope>NUCLEOTIDE SEQUENCE</scope>
    <source>
        <strain evidence="6">HyVt-347</strain>
    </source>
</reference>
<dbReference type="GO" id="GO:0006310">
    <property type="term" value="P:DNA recombination"/>
    <property type="evidence" value="ECO:0007669"/>
    <property type="project" value="UniProtKB-KW"/>
</dbReference>
<name>A0A9C9TFR8_9HYPH</name>
<dbReference type="EMBL" id="DRGN01000063">
    <property type="protein sequence ID" value="HET99624.1"/>
    <property type="molecule type" value="Genomic_DNA"/>
</dbReference>